<evidence type="ECO:0000256" key="1">
    <source>
        <dbReference type="SAM" id="MobiDB-lite"/>
    </source>
</evidence>
<feature type="region of interest" description="Disordered" evidence="1">
    <location>
        <begin position="100"/>
        <end position="166"/>
    </location>
</feature>
<gene>
    <name evidence="3" type="ORF">INF28_03380</name>
</gene>
<dbReference type="RefSeq" id="WP_226392069.1">
    <property type="nucleotide sequence ID" value="NZ_JADCKB010000005.1"/>
</dbReference>
<organism evidence="3 4">
    <name type="scientific">Ructibacterium gallinarum</name>
    <dbReference type="NCBI Taxonomy" id="2779355"/>
    <lineage>
        <taxon>Bacteria</taxon>
        <taxon>Bacillati</taxon>
        <taxon>Bacillota</taxon>
        <taxon>Clostridia</taxon>
        <taxon>Eubacteriales</taxon>
        <taxon>Oscillospiraceae</taxon>
        <taxon>Ructibacterium</taxon>
    </lineage>
</organism>
<protein>
    <submittedName>
        <fullName evidence="3">Uncharacterized protein</fullName>
    </submittedName>
</protein>
<comment type="caution">
    <text evidence="3">The sequence shown here is derived from an EMBL/GenBank/DDBJ whole genome shotgun (WGS) entry which is preliminary data.</text>
</comment>
<dbReference type="Proteomes" id="UP000806542">
    <property type="component" value="Unassembled WGS sequence"/>
</dbReference>
<accession>A0A9D5R8J4</accession>
<dbReference type="AlphaFoldDB" id="A0A9D5R8J4"/>
<name>A0A9D5R8J4_9FIRM</name>
<proteinExistence type="predicted"/>
<evidence type="ECO:0000256" key="2">
    <source>
        <dbReference type="SAM" id="Phobius"/>
    </source>
</evidence>
<sequence>MAKKTRKTGWIVALSVIAVVLLGGCIFVYAQWNNIQALSYAKQYTPEQREEMLKKNDAAVQEILNQVPEVQITPLSEEDEALLQSGQMSEEEALARIMGTSSAETEMQEENTGTIPEEVPQDTTSDAAVQPEDTGTESLDQGTLEQPTETGGSAQTTEQTNSKSEDTLHLQELLARIYLLRSSFTGQLNSLVEQAKAEVIASGSKDNIFSIASKYIGMGNNLEAQCDAEMESLLNEIYAELKRTGGDTGMVEDIRTAYKNEKSITKAALIDKYY</sequence>
<reference evidence="3" key="1">
    <citation type="submission" date="2020-10" db="EMBL/GenBank/DDBJ databases">
        <title>ChiBAC.</title>
        <authorList>
            <person name="Zenner C."/>
            <person name="Hitch T.C.A."/>
            <person name="Clavel T."/>
        </authorList>
    </citation>
    <scope>NUCLEOTIDE SEQUENCE</scope>
    <source>
        <strain evidence="3">DSM 107454</strain>
    </source>
</reference>
<feature type="transmembrane region" description="Helical" evidence="2">
    <location>
        <begin position="12"/>
        <end position="32"/>
    </location>
</feature>
<feature type="compositionally biased region" description="Polar residues" evidence="1">
    <location>
        <begin position="100"/>
        <end position="114"/>
    </location>
</feature>
<keyword evidence="2" id="KW-0472">Membrane</keyword>
<evidence type="ECO:0000313" key="3">
    <source>
        <dbReference type="EMBL" id="MBE5039504.1"/>
    </source>
</evidence>
<dbReference type="PROSITE" id="PS51257">
    <property type="entry name" value="PROKAR_LIPOPROTEIN"/>
    <property type="match status" value="1"/>
</dbReference>
<keyword evidence="2" id="KW-1133">Transmembrane helix</keyword>
<evidence type="ECO:0000313" key="4">
    <source>
        <dbReference type="Proteomes" id="UP000806542"/>
    </source>
</evidence>
<dbReference type="EMBL" id="JADCKB010000005">
    <property type="protein sequence ID" value="MBE5039504.1"/>
    <property type="molecule type" value="Genomic_DNA"/>
</dbReference>
<keyword evidence="2" id="KW-0812">Transmembrane</keyword>
<feature type="compositionally biased region" description="Polar residues" evidence="1">
    <location>
        <begin position="136"/>
        <end position="162"/>
    </location>
</feature>
<keyword evidence="4" id="KW-1185">Reference proteome</keyword>